<dbReference type="PANTHER" id="PTHR33744">
    <property type="entry name" value="CARBOHYDRATE DIACID REGULATOR"/>
    <property type="match status" value="1"/>
</dbReference>
<proteinExistence type="predicted"/>
<evidence type="ECO:0000259" key="1">
    <source>
        <dbReference type="Pfam" id="PF13556"/>
    </source>
</evidence>
<feature type="domain" description="PucR C-terminal helix-turn-helix" evidence="1">
    <location>
        <begin position="429"/>
        <end position="486"/>
    </location>
</feature>
<dbReference type="eggNOG" id="COG2508">
    <property type="taxonomic scope" value="Bacteria"/>
</dbReference>
<comment type="caution">
    <text evidence="2">The sequence shown here is derived from an EMBL/GenBank/DDBJ whole genome shotgun (WGS) entry which is preliminary data.</text>
</comment>
<dbReference type="InterPro" id="IPR051448">
    <property type="entry name" value="CdaR-like_regulators"/>
</dbReference>
<dbReference type="OrthoDB" id="9792148at2"/>
<sequence>MKLKELLKHIATNWELSVDVSQEISDKSIENVKLLNASVKANEYGTLGVVKNDDGTLTIRLDDFVLGQINHRRSSNQAVDDKDILQLFNDIADLLMLKTVVQHNVSKQAINAINDDFGTCIRQISEMLENPLILFDLSGKIISTIATDESMTTTLESAFKPIHGESWLFQQRDLANSYGLKIHLRRLATAAQTIPVLVTSITNHEQSLGYLAMATVQTPLNAKVVTMLPMLAEVLGQVMIKQHVTLSASSPRDELLTMLLTEQQRSLFPAQFAKQHVTLPDAMVLIRCEPESGQSATALKERLKYLMTPLFKQCLFTIFHHQCLALISIGLQAYNCDSFKNKLTKVAEQAGCRFIVSNYYTRPEDTIAANMVCTRTSKLRDHEETVVFCEDEFFDLVLARVHHIEILPFFINPALRALMVYDKQNHTELVKTLDVYLESTCNLTQTAKSLFVHPNTLRNRLMHITELTGIDVKNAETCFKLASSFKVRAFLEKNKYVIDQSIPTTDQESDEFRLSDLDL</sequence>
<dbReference type="InterPro" id="IPR042070">
    <property type="entry name" value="PucR_C-HTH_sf"/>
</dbReference>
<dbReference type="PATRIC" id="fig|1114972.6.peg.1675"/>
<evidence type="ECO:0000313" key="3">
    <source>
        <dbReference type="Proteomes" id="UP000051999"/>
    </source>
</evidence>
<dbReference type="RefSeq" id="WP_017262188.1">
    <property type="nucleotide sequence ID" value="NZ_AUAW01000005.1"/>
</dbReference>
<keyword evidence="3" id="KW-1185">Reference proteome</keyword>
<reference evidence="2 3" key="1">
    <citation type="journal article" date="2015" name="Genome Announc.">
        <title>Expanding the biotechnology potential of lactobacilli through comparative genomics of 213 strains and associated genera.</title>
        <authorList>
            <person name="Sun Z."/>
            <person name="Harris H.M."/>
            <person name="McCann A."/>
            <person name="Guo C."/>
            <person name="Argimon S."/>
            <person name="Zhang W."/>
            <person name="Yang X."/>
            <person name="Jeffery I.B."/>
            <person name="Cooney J.C."/>
            <person name="Kagawa T.F."/>
            <person name="Liu W."/>
            <person name="Song Y."/>
            <person name="Salvetti E."/>
            <person name="Wrobel A."/>
            <person name="Rasinkangas P."/>
            <person name="Parkhill J."/>
            <person name="Rea M.C."/>
            <person name="O'Sullivan O."/>
            <person name="Ritari J."/>
            <person name="Douillard F.P."/>
            <person name="Paul Ross R."/>
            <person name="Yang R."/>
            <person name="Briner A.E."/>
            <person name="Felis G.E."/>
            <person name="de Vos W.M."/>
            <person name="Barrangou R."/>
            <person name="Klaenhammer T.R."/>
            <person name="Caufield P.W."/>
            <person name="Cui Y."/>
            <person name="Zhang H."/>
            <person name="O'Toole P.W."/>
        </authorList>
    </citation>
    <scope>NUCLEOTIDE SEQUENCE [LARGE SCALE GENOMIC DNA]</scope>
    <source>
        <strain evidence="2 3">DSM 15814</strain>
    </source>
</reference>
<organism evidence="2 3">
    <name type="scientific">Furfurilactobacillus rossiae DSM 15814</name>
    <dbReference type="NCBI Taxonomy" id="1114972"/>
    <lineage>
        <taxon>Bacteria</taxon>
        <taxon>Bacillati</taxon>
        <taxon>Bacillota</taxon>
        <taxon>Bacilli</taxon>
        <taxon>Lactobacillales</taxon>
        <taxon>Lactobacillaceae</taxon>
        <taxon>Furfurilactobacillus</taxon>
    </lineage>
</organism>
<name>A0A0R1RTM7_9LACO</name>
<evidence type="ECO:0000313" key="2">
    <source>
        <dbReference type="EMBL" id="KRL56555.1"/>
    </source>
</evidence>
<dbReference type="PANTHER" id="PTHR33744:SF1">
    <property type="entry name" value="DNA-BINDING TRANSCRIPTIONAL ACTIVATOR ADER"/>
    <property type="match status" value="1"/>
</dbReference>
<dbReference type="STRING" id="1114972.FD35_GL001649"/>
<dbReference type="AlphaFoldDB" id="A0A0R1RTM7"/>
<dbReference type="InterPro" id="IPR025736">
    <property type="entry name" value="PucR_C-HTH_dom"/>
</dbReference>
<dbReference type="EMBL" id="AZFF01000003">
    <property type="protein sequence ID" value="KRL56555.1"/>
    <property type="molecule type" value="Genomic_DNA"/>
</dbReference>
<accession>A0A0R1RTM7</accession>
<gene>
    <name evidence="2" type="ORF">FD35_GL001649</name>
</gene>
<dbReference type="Gene3D" id="1.10.10.2840">
    <property type="entry name" value="PucR C-terminal helix-turn-helix domain"/>
    <property type="match status" value="1"/>
</dbReference>
<dbReference type="Pfam" id="PF13556">
    <property type="entry name" value="HTH_30"/>
    <property type="match status" value="1"/>
</dbReference>
<protein>
    <recommendedName>
        <fullName evidence="1">PucR C-terminal helix-turn-helix domain-containing protein</fullName>
    </recommendedName>
</protein>
<dbReference type="Proteomes" id="UP000051999">
    <property type="component" value="Unassembled WGS sequence"/>
</dbReference>